<sequence length="1111" mass="122093">MHQEIADEDRFEMPAAWLRALPAPRAAAKPAEDAVEKAARRYAQEAAWFEEMFSSSGSDPELVKEGRAHREGRPSPLGAAVEIAVGWHYTMVDVLVDACVTEHGLPFAACAVVELGGVNPHYKQAGSRRYDAALRRVTDYQTYYVWEPAARVRELLAAVDEETRRRTVEALAGLRDSVERRSVISYLVPDEHAWVDECCDGPIPDDSALWRMLLLSLYRPEQIALIREGAGLGWNGWKLPLLATLANRLGPAVGSLLEDAFDGAYGSDGHRDVAGWAAELPTDDAFRLLLKKGGDRNVRAALLDAMNRYPRRALRLLSAAAAGDGEQASLARMLLPLHVVTHAELTKEMLPALPEASAAVVAPLLKRGERDAEAPAEALPALLVAPPWTRKRTRRKARVARDVPGAPQAEVAWKPGEQEAWAATVVAETPWWREHDWSREIQQMQQGTWRGNIHAARLFVTGPEDVVRPLLDAFAPEHVWDTESHLRPVAARHGLYALPMLSRLAARYPATAGGLLLPYRSVEVARQMAEWLVRRQSLRPTVLAWLRRHGRAAAVHLVPDAVGPAGTLRNHAEHALRQLAAEVGAEAVRETAAGCGAEAEEIVADLLAGDPLEAALPARMPTPCTWADPALFPQIRLTGGRGALPADAVRHMTAMLQISKPGDVYPGLAVVTEQCDAGSLAEFAWSLFETWRFHGMPAKDSWALHALGLLGDDETVRRLTPLVRAWPGENAHHRAVEGLTVLAEIGTDTALRHLHGISQRVPFKALKKRAREKIDEVAENVGLTTDQLADRLVPDLGLADDGSTVIDYGPRRFTVTFDEQLRPCVRDETGKLRKALPAPGVKDDPELAPAERKRFAALKKEVRTIASDQLRRLEAAMVTGRSWTAAEFRELLVEHPLLRHLVRRLVWLGGSDGEGGSDGDGDGDGRVTAFRVAEDLTLADVHDDAWTLPADATVRLAHPLHLGDELGAWADLFADYEILQPFPQLGRPVHTFTDEEANGHRLTRFEGVTVPVGKLLGLTKRGWERGTPEDNGVERWVSRPITRDRHLVIALDGGIAVGMVAEFPDQTLETIWIDTAPGDYWRSHTYPHRLGDIDPVVASEILADLTDVTAK</sequence>
<dbReference type="RefSeq" id="WP_108987909.1">
    <property type="nucleotide sequence ID" value="NZ_BEWB01000005.1"/>
</dbReference>
<dbReference type="Proteomes" id="UP000469545">
    <property type="component" value="Unassembled WGS sequence"/>
</dbReference>
<dbReference type="AlphaFoldDB" id="A0A6N9UIX5"/>
<feature type="domain" description="DUF4132" evidence="1">
    <location>
        <begin position="830"/>
        <end position="1023"/>
    </location>
</feature>
<evidence type="ECO:0000313" key="3">
    <source>
        <dbReference type="Proteomes" id="UP000469545"/>
    </source>
</evidence>
<name>A0A6N9UIX5_9ACTN</name>
<reference evidence="2 3" key="1">
    <citation type="submission" date="2020-01" db="EMBL/GenBank/DDBJ databases">
        <title>Insect and environment-associated Actinomycetes.</title>
        <authorList>
            <person name="Currrie C."/>
            <person name="Chevrette M."/>
            <person name="Carlson C."/>
            <person name="Stubbendieck R."/>
            <person name="Wendt-Pienkowski E."/>
        </authorList>
    </citation>
    <scope>NUCLEOTIDE SEQUENCE [LARGE SCALE GENOMIC DNA]</scope>
    <source>
        <strain evidence="2 3">SID14172</strain>
    </source>
</reference>
<dbReference type="Pfam" id="PF13569">
    <property type="entry name" value="DUF4132"/>
    <property type="match status" value="1"/>
</dbReference>
<gene>
    <name evidence="2" type="ORF">G3I46_14160</name>
</gene>
<comment type="caution">
    <text evidence="2">The sequence shown here is derived from an EMBL/GenBank/DDBJ whole genome shotgun (WGS) entry which is preliminary data.</text>
</comment>
<accession>A0A6N9UIX5</accession>
<dbReference type="EMBL" id="JAAGMB010000311">
    <property type="protein sequence ID" value="NEB17648.1"/>
    <property type="molecule type" value="Genomic_DNA"/>
</dbReference>
<keyword evidence="3" id="KW-1185">Reference proteome</keyword>
<protein>
    <submittedName>
        <fullName evidence="2">DUF4132 domain-containing protein</fullName>
    </submittedName>
</protein>
<organism evidence="2 3">
    <name type="scientific">Streptomyces coelicoflavus</name>
    <dbReference type="NCBI Taxonomy" id="285562"/>
    <lineage>
        <taxon>Bacteria</taxon>
        <taxon>Bacillati</taxon>
        <taxon>Actinomycetota</taxon>
        <taxon>Actinomycetes</taxon>
        <taxon>Kitasatosporales</taxon>
        <taxon>Streptomycetaceae</taxon>
        <taxon>Streptomyces</taxon>
    </lineage>
</organism>
<evidence type="ECO:0000313" key="2">
    <source>
        <dbReference type="EMBL" id="NEB17648.1"/>
    </source>
</evidence>
<dbReference type="InterPro" id="IPR025406">
    <property type="entry name" value="DUF4132"/>
</dbReference>
<proteinExistence type="predicted"/>
<evidence type="ECO:0000259" key="1">
    <source>
        <dbReference type="Pfam" id="PF13569"/>
    </source>
</evidence>